<evidence type="ECO:0000313" key="2">
    <source>
        <dbReference type="Proteomes" id="UP000070501"/>
    </source>
</evidence>
<accession>A0A136J5X8</accession>
<gene>
    <name evidence="1" type="ORF">Micbo1qcDRAFT_160253</name>
</gene>
<proteinExistence type="predicted"/>
<evidence type="ECO:0000313" key="1">
    <source>
        <dbReference type="EMBL" id="KXJ92509.1"/>
    </source>
</evidence>
<dbReference type="InParanoid" id="A0A136J5X8"/>
<organism evidence="1 2">
    <name type="scientific">Microdochium bolleyi</name>
    <dbReference type="NCBI Taxonomy" id="196109"/>
    <lineage>
        <taxon>Eukaryota</taxon>
        <taxon>Fungi</taxon>
        <taxon>Dikarya</taxon>
        <taxon>Ascomycota</taxon>
        <taxon>Pezizomycotina</taxon>
        <taxon>Sordariomycetes</taxon>
        <taxon>Xylariomycetidae</taxon>
        <taxon>Xylariales</taxon>
        <taxon>Microdochiaceae</taxon>
        <taxon>Microdochium</taxon>
    </lineage>
</organism>
<dbReference type="AlphaFoldDB" id="A0A136J5X8"/>
<dbReference type="EMBL" id="KQ964248">
    <property type="protein sequence ID" value="KXJ92509.1"/>
    <property type="molecule type" value="Genomic_DNA"/>
</dbReference>
<reference evidence="2" key="1">
    <citation type="submission" date="2016-02" db="EMBL/GenBank/DDBJ databases">
        <title>Draft genome sequence of Microdochium bolleyi, a fungal endophyte of beachgrass.</title>
        <authorList>
            <consortium name="DOE Joint Genome Institute"/>
            <person name="David A.S."/>
            <person name="May G."/>
            <person name="Haridas S."/>
            <person name="Lim J."/>
            <person name="Wang M."/>
            <person name="Labutti K."/>
            <person name="Lipzen A."/>
            <person name="Barry K."/>
            <person name="Grigoriev I.V."/>
        </authorList>
    </citation>
    <scope>NUCLEOTIDE SEQUENCE [LARGE SCALE GENOMIC DNA]</scope>
    <source>
        <strain evidence="2">J235TASD1</strain>
    </source>
</reference>
<sequence length="105" mass="11305">MTCLPRQTVSKSRAQPIVLTPLHDNYRPSLLSWRASSISPDATGAASPTRICTRRTGVAAIMPLALMSFIINALSSSKSEAVRGLDGQHLELLINIRSEAGCRTT</sequence>
<protein>
    <submittedName>
        <fullName evidence="1">Uncharacterized protein</fullName>
    </submittedName>
</protein>
<name>A0A136J5X8_9PEZI</name>
<keyword evidence="2" id="KW-1185">Reference proteome</keyword>
<dbReference type="Proteomes" id="UP000070501">
    <property type="component" value="Unassembled WGS sequence"/>
</dbReference>